<evidence type="ECO:0000313" key="11">
    <source>
        <dbReference type="Proteomes" id="UP000671908"/>
    </source>
</evidence>
<dbReference type="Proteomes" id="UP000671908">
    <property type="component" value="Chromosome"/>
</dbReference>
<dbReference type="SMART" id="SM00382">
    <property type="entry name" value="AAA"/>
    <property type="match status" value="1"/>
</dbReference>
<keyword evidence="3" id="KW-0410">Iron transport</keyword>
<keyword evidence="2" id="KW-1003">Cell membrane</keyword>
<dbReference type="PROSITE" id="PS00211">
    <property type="entry name" value="ABC_TRANSPORTER_1"/>
    <property type="match status" value="1"/>
</dbReference>
<keyword evidence="11" id="KW-1185">Reference proteome</keyword>
<dbReference type="InterPro" id="IPR015853">
    <property type="entry name" value="ABC_transpr_FbpC"/>
</dbReference>
<reference evidence="10 11" key="1">
    <citation type="journal article" date="2021" name="Microbiol. Resour. Announc.">
        <title>Complete Genome Sequences of Three Human Oral Treponema parvum Isolates.</title>
        <authorList>
            <person name="Zeng H."/>
            <person name="Watt R.M."/>
        </authorList>
    </citation>
    <scope>NUCLEOTIDE SEQUENCE [LARGE SCALE GENOMIC DNA]</scope>
    <source>
        <strain evidence="10 11">ATCC 700770</strain>
    </source>
</reference>
<dbReference type="InterPro" id="IPR003439">
    <property type="entry name" value="ABC_transporter-like_ATP-bd"/>
</dbReference>
<evidence type="ECO:0000256" key="5">
    <source>
        <dbReference type="ARBA" id="ARBA00022840"/>
    </source>
</evidence>
<keyword evidence="7" id="KW-0406">Ion transport</keyword>
<dbReference type="InterPro" id="IPR050093">
    <property type="entry name" value="ABC_SmlMolc_Importer"/>
</dbReference>
<evidence type="ECO:0000256" key="7">
    <source>
        <dbReference type="ARBA" id="ARBA00023065"/>
    </source>
</evidence>
<evidence type="ECO:0000256" key="1">
    <source>
        <dbReference type="ARBA" id="ARBA00022448"/>
    </source>
</evidence>
<dbReference type="AlphaFoldDB" id="A0A975IE29"/>
<keyword evidence="8" id="KW-0472">Membrane</keyword>
<keyword evidence="5 10" id="KW-0067">ATP-binding</keyword>
<dbReference type="InterPro" id="IPR027417">
    <property type="entry name" value="P-loop_NTPase"/>
</dbReference>
<proteinExistence type="predicted"/>
<dbReference type="PROSITE" id="PS50893">
    <property type="entry name" value="ABC_TRANSPORTER_2"/>
    <property type="match status" value="1"/>
</dbReference>
<dbReference type="GO" id="GO:0016887">
    <property type="term" value="F:ATP hydrolysis activity"/>
    <property type="evidence" value="ECO:0007669"/>
    <property type="project" value="InterPro"/>
</dbReference>
<keyword evidence="6" id="KW-0408">Iron</keyword>
<dbReference type="GO" id="GO:0015408">
    <property type="term" value="F:ABC-type ferric iron transporter activity"/>
    <property type="evidence" value="ECO:0007669"/>
    <property type="project" value="InterPro"/>
</dbReference>
<dbReference type="Pfam" id="PF00005">
    <property type="entry name" value="ABC_tran"/>
    <property type="match status" value="1"/>
</dbReference>
<evidence type="ECO:0000259" key="9">
    <source>
        <dbReference type="PROSITE" id="PS50893"/>
    </source>
</evidence>
<dbReference type="GO" id="GO:0016020">
    <property type="term" value="C:membrane"/>
    <property type="evidence" value="ECO:0007669"/>
    <property type="project" value="InterPro"/>
</dbReference>
<organism evidence="10 11">
    <name type="scientific">Treponema parvum</name>
    <dbReference type="NCBI Taxonomy" id="138851"/>
    <lineage>
        <taxon>Bacteria</taxon>
        <taxon>Pseudomonadati</taxon>
        <taxon>Spirochaetota</taxon>
        <taxon>Spirochaetia</taxon>
        <taxon>Spirochaetales</taxon>
        <taxon>Treponemataceae</taxon>
        <taxon>Treponema</taxon>
    </lineage>
</organism>
<keyword evidence="1" id="KW-0813">Transport</keyword>
<evidence type="ECO:0000256" key="3">
    <source>
        <dbReference type="ARBA" id="ARBA00022496"/>
    </source>
</evidence>
<dbReference type="InterPro" id="IPR017871">
    <property type="entry name" value="ABC_transporter-like_CS"/>
</dbReference>
<dbReference type="RefSeq" id="WP_210120307.1">
    <property type="nucleotide sequence ID" value="NZ_CP054142.1"/>
</dbReference>
<gene>
    <name evidence="10" type="ORF">HRQ91_03635</name>
</gene>
<name>A0A975IE29_9SPIR</name>
<evidence type="ECO:0000313" key="10">
    <source>
        <dbReference type="EMBL" id="QTQ13620.1"/>
    </source>
</evidence>
<dbReference type="InterPro" id="IPR003593">
    <property type="entry name" value="AAA+_ATPase"/>
</dbReference>
<dbReference type="CDD" id="cd03259">
    <property type="entry name" value="ABC_Carb_Solutes_like"/>
    <property type="match status" value="1"/>
</dbReference>
<evidence type="ECO:0000256" key="8">
    <source>
        <dbReference type="ARBA" id="ARBA00023136"/>
    </source>
</evidence>
<dbReference type="PANTHER" id="PTHR42781:SF4">
    <property type="entry name" value="SPERMIDINE_PUTRESCINE IMPORT ATP-BINDING PROTEIN POTA"/>
    <property type="match status" value="1"/>
</dbReference>
<evidence type="ECO:0000256" key="2">
    <source>
        <dbReference type="ARBA" id="ARBA00022475"/>
    </source>
</evidence>
<dbReference type="EMBL" id="CP054142">
    <property type="protein sequence ID" value="QTQ13620.1"/>
    <property type="molecule type" value="Genomic_DNA"/>
</dbReference>
<dbReference type="Gene3D" id="3.40.50.300">
    <property type="entry name" value="P-loop containing nucleotide triphosphate hydrolases"/>
    <property type="match status" value="1"/>
</dbReference>
<protein>
    <submittedName>
        <fullName evidence="10">ABC transporter ATP-binding protein</fullName>
    </submittedName>
</protein>
<dbReference type="KEGG" id="tpav:HRQ91_03635"/>
<dbReference type="GO" id="GO:0005524">
    <property type="term" value="F:ATP binding"/>
    <property type="evidence" value="ECO:0007669"/>
    <property type="project" value="UniProtKB-KW"/>
</dbReference>
<evidence type="ECO:0000256" key="6">
    <source>
        <dbReference type="ARBA" id="ARBA00023004"/>
    </source>
</evidence>
<dbReference type="SUPFAM" id="SSF52540">
    <property type="entry name" value="P-loop containing nucleoside triphosphate hydrolases"/>
    <property type="match status" value="1"/>
</dbReference>
<sequence>MSYLEISHLVKTWNDDKKNKFFLKQPHESEFDQKARQNFSIDFSCSLEKGLILGIAGQSGSGKSTVLRLISGLLESDDSRISRIRVDGGKEFTEKPKILLDGKDISKLPPAKRGIGMVFQTPALFPHLRVDDNVAYGLRYGDVSSEVRLSKKEARKYAAEYLDKFNMKDLAERFPDSLSGGEAQRVSLARTLIMNPSLVLFDEPFSALDAPLRKKLAKEIKQLQIRTGFTGILVTHDINEIKAMCDAVTVLYRGKQIWTGDPNDFCEELLLGS</sequence>
<evidence type="ECO:0000256" key="4">
    <source>
        <dbReference type="ARBA" id="ARBA00022741"/>
    </source>
</evidence>
<keyword evidence="4" id="KW-0547">Nucleotide-binding</keyword>
<accession>A0A975IE29</accession>
<feature type="domain" description="ABC transporter" evidence="9">
    <location>
        <begin position="4"/>
        <end position="273"/>
    </location>
</feature>
<dbReference type="PANTHER" id="PTHR42781">
    <property type="entry name" value="SPERMIDINE/PUTRESCINE IMPORT ATP-BINDING PROTEIN POTA"/>
    <property type="match status" value="1"/>
</dbReference>